<dbReference type="EC" id="3.1.4.-" evidence="2"/>
<dbReference type="Proteomes" id="UP000515847">
    <property type="component" value="Chromosome"/>
</dbReference>
<reference evidence="4 5" key="1">
    <citation type="journal article" date="2019" name="Front. Microbiol.">
        <title>Thermoanaerosceptrum fracticalcis gen. nov. sp. nov., a Novel Fumarate-Fermenting Microorganism From a Deep Fractured Carbonate Aquifer of the US Great Basin.</title>
        <authorList>
            <person name="Hamilton-Brehm S.D."/>
            <person name="Stewart L.E."/>
            <person name="Zavarin M."/>
            <person name="Caldwell M."/>
            <person name="Lawson P.A."/>
            <person name="Onstott T.C."/>
            <person name="Grzymski J."/>
            <person name="Neveux I."/>
            <person name="Lollar B.S."/>
            <person name="Russell C.E."/>
            <person name="Moser D.P."/>
        </authorList>
    </citation>
    <scope>NUCLEOTIDE SEQUENCE [LARGE SCALE GENOMIC DNA]</scope>
    <source>
        <strain evidence="4 5">DRI-13</strain>
    </source>
</reference>
<dbReference type="GO" id="GO:0016791">
    <property type="term" value="F:phosphatase activity"/>
    <property type="evidence" value="ECO:0007669"/>
    <property type="project" value="TreeGrafter"/>
</dbReference>
<dbReference type="AlphaFoldDB" id="A0A7G6E7D9"/>
<proteinExistence type="inferred from homology"/>
<evidence type="ECO:0000313" key="5">
    <source>
        <dbReference type="Proteomes" id="UP000515847"/>
    </source>
</evidence>
<accession>A0A7G6E7D9</accession>
<dbReference type="Gene3D" id="3.60.21.10">
    <property type="match status" value="1"/>
</dbReference>
<dbReference type="InterPro" id="IPR024654">
    <property type="entry name" value="Calcineurin-like_PHP_lpxH"/>
</dbReference>
<evidence type="ECO:0000256" key="1">
    <source>
        <dbReference type="ARBA" id="ARBA00008950"/>
    </source>
</evidence>
<dbReference type="Pfam" id="PF12850">
    <property type="entry name" value="Metallophos_2"/>
    <property type="match status" value="1"/>
</dbReference>
<dbReference type="InterPro" id="IPR050126">
    <property type="entry name" value="Ap4A_hydrolase"/>
</dbReference>
<comment type="similarity">
    <text evidence="1 2">Belongs to the metallophosphoesterase superfamily. YfcE family.</text>
</comment>
<comment type="cofactor">
    <cofactor evidence="2">
        <name>a divalent metal cation</name>
        <dbReference type="ChEBI" id="CHEBI:60240"/>
    </cofactor>
</comment>
<keyword evidence="5" id="KW-1185">Reference proteome</keyword>
<name>A0A7G6E7D9_THEFR</name>
<evidence type="ECO:0000259" key="3">
    <source>
        <dbReference type="Pfam" id="PF12850"/>
    </source>
</evidence>
<dbReference type="RefSeq" id="WP_034420521.1">
    <property type="nucleotide sequence ID" value="NZ_CP045798.1"/>
</dbReference>
<organism evidence="4 5">
    <name type="scientific">Thermanaerosceptrum fracticalcis</name>
    <dbReference type="NCBI Taxonomy" id="1712410"/>
    <lineage>
        <taxon>Bacteria</taxon>
        <taxon>Bacillati</taxon>
        <taxon>Bacillota</taxon>
        <taxon>Clostridia</taxon>
        <taxon>Eubacteriales</taxon>
        <taxon>Peptococcaceae</taxon>
        <taxon>Thermanaerosceptrum</taxon>
    </lineage>
</organism>
<protein>
    <recommendedName>
        <fullName evidence="2">Phosphoesterase</fullName>
        <ecNumber evidence="2">3.1.4.-</ecNumber>
    </recommendedName>
</protein>
<evidence type="ECO:0000256" key="2">
    <source>
        <dbReference type="RuleBase" id="RU362039"/>
    </source>
</evidence>
<dbReference type="InterPro" id="IPR011152">
    <property type="entry name" value="Pesterase_MJ0912"/>
</dbReference>
<dbReference type="PANTHER" id="PTHR42850">
    <property type="entry name" value="METALLOPHOSPHOESTERASE"/>
    <property type="match status" value="1"/>
</dbReference>
<dbReference type="EMBL" id="CP045798">
    <property type="protein sequence ID" value="QNB47993.1"/>
    <property type="molecule type" value="Genomic_DNA"/>
</dbReference>
<dbReference type="SUPFAM" id="SSF56300">
    <property type="entry name" value="Metallo-dependent phosphatases"/>
    <property type="match status" value="1"/>
</dbReference>
<dbReference type="GO" id="GO:0046872">
    <property type="term" value="F:metal ion binding"/>
    <property type="evidence" value="ECO:0007669"/>
    <property type="project" value="UniProtKB-KW"/>
</dbReference>
<feature type="domain" description="Calcineurin-like phosphoesterase" evidence="3">
    <location>
        <begin position="1"/>
        <end position="200"/>
    </location>
</feature>
<dbReference type="KEGG" id="tfr:BR63_18040"/>
<gene>
    <name evidence="4" type="ORF">BR63_18040</name>
</gene>
<dbReference type="PANTHER" id="PTHR42850:SF2">
    <property type="entry name" value="BLL5683 PROTEIN"/>
    <property type="match status" value="1"/>
</dbReference>
<dbReference type="InterPro" id="IPR029052">
    <property type="entry name" value="Metallo-depent_PP-like"/>
</dbReference>
<dbReference type="GO" id="GO:0005737">
    <property type="term" value="C:cytoplasm"/>
    <property type="evidence" value="ECO:0007669"/>
    <property type="project" value="TreeGrafter"/>
</dbReference>
<dbReference type="InterPro" id="IPR000979">
    <property type="entry name" value="Phosphodiesterase_MJ0936/Vps29"/>
</dbReference>
<dbReference type="NCBIfam" id="TIGR00040">
    <property type="entry name" value="yfcE"/>
    <property type="match status" value="1"/>
</dbReference>
<dbReference type="PIRSF" id="PIRSF000883">
    <property type="entry name" value="Pesterase_MJ0912"/>
    <property type="match status" value="1"/>
</dbReference>
<keyword evidence="2" id="KW-0479">Metal-binding</keyword>
<sequence>MKFAVIADVHSNIYALNAALVDIKQRGIERIYCAGDLVGYAPFPNEVIHTIKKANIPTVMGNYDEATAYFKPTCGCDYPNDKAAEIGNQSIAWTKKHTSEESKEFLKTLPSKIEFTEKGKKVLIVHGSPRQINEYLYETSPQEELEEIMSQVDADILICGHTHLPYHKVINEKHLINAGSVGKPKHGDPMGTYVIVDIGQDVQVEIIKFPYDYETTAQAIEDSELPNELAALLRTGGR</sequence>
<evidence type="ECO:0000313" key="4">
    <source>
        <dbReference type="EMBL" id="QNB47993.1"/>
    </source>
</evidence>
<dbReference type="OrthoDB" id="9800565at2"/>